<reference evidence="2" key="2">
    <citation type="submission" date="2023-05" db="EMBL/GenBank/DDBJ databases">
        <authorList>
            <consortium name="Lawrence Berkeley National Laboratory"/>
            <person name="Steindorff A."/>
            <person name="Hensen N."/>
            <person name="Bonometti L."/>
            <person name="Westerberg I."/>
            <person name="Brannstrom I.O."/>
            <person name="Guillou S."/>
            <person name="Cros-Aarteil S."/>
            <person name="Calhoun S."/>
            <person name="Haridas S."/>
            <person name="Kuo A."/>
            <person name="Mondo S."/>
            <person name="Pangilinan J."/>
            <person name="Riley R."/>
            <person name="Labutti K."/>
            <person name="Andreopoulos B."/>
            <person name="Lipzen A."/>
            <person name="Chen C."/>
            <person name="Yanf M."/>
            <person name="Daum C."/>
            <person name="Ng V."/>
            <person name="Clum A."/>
            <person name="Ohm R."/>
            <person name="Martin F."/>
            <person name="Silar P."/>
            <person name="Natvig D."/>
            <person name="Lalanne C."/>
            <person name="Gautier V."/>
            <person name="Ament-Velasquez S.L."/>
            <person name="Kruys A."/>
            <person name="Hutchinson M.I."/>
            <person name="Powell A.J."/>
            <person name="Barry K."/>
            <person name="Miller A.N."/>
            <person name="Grigoriev I.V."/>
            <person name="Debuchy R."/>
            <person name="Gladieux P."/>
            <person name="Thoren M.H."/>
            <person name="Johannesson H."/>
        </authorList>
    </citation>
    <scope>NUCLEOTIDE SEQUENCE</scope>
    <source>
        <strain evidence="2">CBS 123565</strain>
    </source>
</reference>
<accession>A0AAN6Z9X8</accession>
<dbReference type="Gene3D" id="3.40.50.620">
    <property type="entry name" value="HUPs"/>
    <property type="match status" value="1"/>
</dbReference>
<dbReference type="GO" id="GO:0016887">
    <property type="term" value="F:ATP hydrolysis activity"/>
    <property type="evidence" value="ECO:0007669"/>
    <property type="project" value="TreeGrafter"/>
</dbReference>
<organism evidence="2 3">
    <name type="scientific">Trichocladium antarcticum</name>
    <dbReference type="NCBI Taxonomy" id="1450529"/>
    <lineage>
        <taxon>Eukaryota</taxon>
        <taxon>Fungi</taxon>
        <taxon>Dikarya</taxon>
        <taxon>Ascomycota</taxon>
        <taxon>Pezizomycotina</taxon>
        <taxon>Sordariomycetes</taxon>
        <taxon>Sordariomycetidae</taxon>
        <taxon>Sordariales</taxon>
        <taxon>Chaetomiaceae</taxon>
        <taxon>Trichocladium</taxon>
    </lineage>
</organism>
<feature type="region of interest" description="Disordered" evidence="1">
    <location>
        <begin position="49"/>
        <end position="69"/>
    </location>
</feature>
<proteinExistence type="predicted"/>
<evidence type="ECO:0000256" key="1">
    <source>
        <dbReference type="SAM" id="MobiDB-lite"/>
    </source>
</evidence>
<dbReference type="InterPro" id="IPR014729">
    <property type="entry name" value="Rossmann-like_a/b/a_fold"/>
</dbReference>
<keyword evidence="2" id="KW-0808">Transferase</keyword>
<dbReference type="GO" id="GO:0005634">
    <property type="term" value="C:nucleus"/>
    <property type="evidence" value="ECO:0007669"/>
    <property type="project" value="TreeGrafter"/>
</dbReference>
<sequence length="343" mass="37503">MSLPGKPSVAEHPMPSQLPTSARSLVAFFSRALLSFQSSNSKLSVICTAPPPHRDGVDHGQPEPVPPQSRPRTLIVLDSSFNPPTRAHLRLATSAIHDLAHEKGQRLGALRLLLLLSVNNADKAAKPAAFDKRLAMMWAFVRDLRRGLQDEPGLALEDTHGEALGVDLGLSTLPYFHDKSTALADSGFYSGYESGEGVGHTEQVFLVGYDTLLRIFNPKYYGPAESATQLDSAEASPMQNALGPFFNRARLRVTMRPGDEWGDADEQTAYLGNLLRAEGLSRAGGHKDWASRIEMVEGPKAEADIISSTHARAAARDRDLDKLGLMVTPEVKWWIEQGELYTE</sequence>
<name>A0AAN6Z9X8_9PEZI</name>
<evidence type="ECO:0000313" key="2">
    <source>
        <dbReference type="EMBL" id="KAK4130266.1"/>
    </source>
</evidence>
<gene>
    <name evidence="2" type="ORF">BT67DRAFT_445762</name>
</gene>
<evidence type="ECO:0000313" key="3">
    <source>
        <dbReference type="Proteomes" id="UP001304895"/>
    </source>
</evidence>
<dbReference type="Proteomes" id="UP001304895">
    <property type="component" value="Unassembled WGS sequence"/>
</dbReference>
<dbReference type="SUPFAM" id="SSF52374">
    <property type="entry name" value="Nucleotidylyl transferase"/>
    <property type="match status" value="1"/>
</dbReference>
<dbReference type="PANTHER" id="PTHR31285">
    <property type="entry name" value="NICOTINAMIDE MONONUCLEOTIDE ADENYLYLTRANSFERASE"/>
    <property type="match status" value="1"/>
</dbReference>
<keyword evidence="3" id="KW-1185">Reference proteome</keyword>
<dbReference type="EMBL" id="MU853438">
    <property type="protein sequence ID" value="KAK4130266.1"/>
    <property type="molecule type" value="Genomic_DNA"/>
</dbReference>
<dbReference type="AlphaFoldDB" id="A0AAN6Z9X8"/>
<dbReference type="GO" id="GO:0000309">
    <property type="term" value="F:nicotinamide-nucleotide adenylyltransferase activity"/>
    <property type="evidence" value="ECO:0007669"/>
    <property type="project" value="TreeGrafter"/>
</dbReference>
<dbReference type="PANTHER" id="PTHR31285:SF0">
    <property type="entry name" value="NICOTINAMIDE MONONUCLEOTIDE ADENYLYLTRANSFERASE"/>
    <property type="match status" value="1"/>
</dbReference>
<dbReference type="GO" id="GO:0005737">
    <property type="term" value="C:cytoplasm"/>
    <property type="evidence" value="ECO:0007669"/>
    <property type="project" value="TreeGrafter"/>
</dbReference>
<feature type="compositionally biased region" description="Basic and acidic residues" evidence="1">
    <location>
        <begin position="52"/>
        <end position="61"/>
    </location>
</feature>
<comment type="caution">
    <text evidence="2">The sequence shown here is derived from an EMBL/GenBank/DDBJ whole genome shotgun (WGS) entry which is preliminary data.</text>
</comment>
<reference evidence="2" key="1">
    <citation type="journal article" date="2023" name="Mol. Phylogenet. Evol.">
        <title>Genome-scale phylogeny and comparative genomics of the fungal order Sordariales.</title>
        <authorList>
            <person name="Hensen N."/>
            <person name="Bonometti L."/>
            <person name="Westerberg I."/>
            <person name="Brannstrom I.O."/>
            <person name="Guillou S."/>
            <person name="Cros-Aarteil S."/>
            <person name="Calhoun S."/>
            <person name="Haridas S."/>
            <person name="Kuo A."/>
            <person name="Mondo S."/>
            <person name="Pangilinan J."/>
            <person name="Riley R."/>
            <person name="LaButti K."/>
            <person name="Andreopoulos B."/>
            <person name="Lipzen A."/>
            <person name="Chen C."/>
            <person name="Yan M."/>
            <person name="Daum C."/>
            <person name="Ng V."/>
            <person name="Clum A."/>
            <person name="Steindorff A."/>
            <person name="Ohm R.A."/>
            <person name="Martin F."/>
            <person name="Silar P."/>
            <person name="Natvig D.O."/>
            <person name="Lalanne C."/>
            <person name="Gautier V."/>
            <person name="Ament-Velasquez S.L."/>
            <person name="Kruys A."/>
            <person name="Hutchinson M.I."/>
            <person name="Powell A.J."/>
            <person name="Barry K."/>
            <person name="Miller A.N."/>
            <person name="Grigoriev I.V."/>
            <person name="Debuchy R."/>
            <person name="Gladieux P."/>
            <person name="Hiltunen Thoren M."/>
            <person name="Johannesson H."/>
        </authorList>
    </citation>
    <scope>NUCLEOTIDE SEQUENCE</scope>
    <source>
        <strain evidence="2">CBS 123565</strain>
    </source>
</reference>
<protein>
    <submittedName>
        <fullName evidence="2">Nucleotidylyl transferase</fullName>
    </submittedName>
</protein>